<dbReference type="RefSeq" id="WP_110651979.1">
    <property type="nucleotide sequence ID" value="NZ_QJRN01000004.1"/>
</dbReference>
<accession>A0A9Q6II75</accession>
<sequence length="165" mass="18464">MSDLRKMTVIVKNCNLQAAGDLDALYNRVRLEDESGKTFYLKEVVMLRYLERHGAMVENKPRTWYYKSLSKKAIVLIAIEKPGGKVEYDLDDMRLVVKSSVLKGIVFGLGSIPGGIIVATATFGIGLILIPMGIWYGYRNVFKIPSMLRRKTLVSDLAAHGVVVR</sequence>
<dbReference type="Proteomes" id="UP000248188">
    <property type="component" value="Unassembled WGS sequence"/>
</dbReference>
<name>A0A9Q6II75_9PSED</name>
<feature type="transmembrane region" description="Helical" evidence="1">
    <location>
        <begin position="105"/>
        <end position="138"/>
    </location>
</feature>
<dbReference type="AlphaFoldDB" id="A0A9Q6II75"/>
<evidence type="ECO:0000313" key="3">
    <source>
        <dbReference type="Proteomes" id="UP000248188"/>
    </source>
</evidence>
<keyword evidence="1" id="KW-0812">Transmembrane</keyword>
<gene>
    <name evidence="2" type="ORF">DMX08_09120</name>
</gene>
<dbReference type="EMBL" id="QJRN01000004">
    <property type="protein sequence ID" value="PYC40155.1"/>
    <property type="molecule type" value="Genomic_DNA"/>
</dbReference>
<proteinExistence type="predicted"/>
<reference evidence="2 3" key="1">
    <citation type="submission" date="2018-06" db="EMBL/GenBank/DDBJ databases">
        <title>Pseudomonas diversity within urban Lake Michigan freshwaters.</title>
        <authorList>
            <person name="Batrich M."/>
            <person name="Hatzopoulos T."/>
            <person name="Putonti C."/>
        </authorList>
    </citation>
    <scope>NUCLEOTIDE SEQUENCE [LARGE SCALE GENOMIC DNA]</scope>
    <source>
        <strain evidence="2 3">MB-090624</strain>
    </source>
</reference>
<evidence type="ECO:0000313" key="2">
    <source>
        <dbReference type="EMBL" id="PYC40155.1"/>
    </source>
</evidence>
<evidence type="ECO:0000256" key="1">
    <source>
        <dbReference type="SAM" id="Phobius"/>
    </source>
</evidence>
<organism evidence="2 3">
    <name type="scientific">Pseudomonas protegens</name>
    <dbReference type="NCBI Taxonomy" id="380021"/>
    <lineage>
        <taxon>Bacteria</taxon>
        <taxon>Pseudomonadati</taxon>
        <taxon>Pseudomonadota</taxon>
        <taxon>Gammaproteobacteria</taxon>
        <taxon>Pseudomonadales</taxon>
        <taxon>Pseudomonadaceae</taxon>
        <taxon>Pseudomonas</taxon>
    </lineage>
</organism>
<keyword evidence="1" id="KW-1133">Transmembrane helix</keyword>
<comment type="caution">
    <text evidence="2">The sequence shown here is derived from an EMBL/GenBank/DDBJ whole genome shotgun (WGS) entry which is preliminary data.</text>
</comment>
<protein>
    <submittedName>
        <fullName evidence="2">Uncharacterized protein</fullName>
    </submittedName>
</protein>
<keyword evidence="1" id="KW-0472">Membrane</keyword>